<proteinExistence type="predicted"/>
<reference evidence="1" key="1">
    <citation type="submission" date="2021-05" db="EMBL/GenBank/DDBJ databases">
        <authorList>
            <person name="Scholz U."/>
            <person name="Mascher M."/>
            <person name="Fiebig A."/>
        </authorList>
    </citation>
    <scope>NUCLEOTIDE SEQUENCE [LARGE SCALE GENOMIC DNA]</scope>
</reference>
<reference evidence="1" key="2">
    <citation type="submission" date="2025-09" db="UniProtKB">
        <authorList>
            <consortium name="EnsemblPlants"/>
        </authorList>
    </citation>
    <scope>IDENTIFICATION</scope>
</reference>
<dbReference type="EnsemblPlants" id="AVESA.00010b.r2.4CG1257550.1">
    <property type="protein sequence ID" value="AVESA.00010b.r2.4CG1257550.1.CDS.1"/>
    <property type="gene ID" value="AVESA.00010b.r2.4CG1257550"/>
</dbReference>
<evidence type="ECO:0000313" key="2">
    <source>
        <dbReference type="Proteomes" id="UP001732700"/>
    </source>
</evidence>
<protein>
    <submittedName>
        <fullName evidence="1">Uncharacterized protein</fullName>
    </submittedName>
</protein>
<dbReference type="Proteomes" id="UP001732700">
    <property type="component" value="Chromosome 4C"/>
</dbReference>
<keyword evidence="2" id="KW-1185">Reference proteome</keyword>
<name>A0ACD5WNL3_AVESA</name>
<sequence>MASQLPPPAESPPPSPTTILTIGDDLLLEIFVRLPSLATLVRAAFACRSFLHAVRSSPTFRPRFCALHPPPLIGLFLLHCVGDIPSFAPLRGLADPDQAAVIRGSDFFLSRLPDDQGFWDINDCRDGYLLLFNWQNRVLAAYSLLDGVLRQIPSPPEAVREYYILSSPGESHGSFRLVCIHADGLNVRPVVFSSNTGEWQVSPWTEAATINKDHPEDDKNCLPPTPGRLVNGRIYWTRHDYLIVLDIETLQFSSMDLPPFMDGQKPFVLGETHDEKLCMVCAIDAELMVAVWVWRADDDRVERWMLDKKIELGEIPVLKLVAVNHGFLHLHLMAIQQPNIVPLCSLFSFCLEKPELKKIFALYEYELERSYPYIMPWPSSLVCNKVNPRIEGA</sequence>
<evidence type="ECO:0000313" key="1">
    <source>
        <dbReference type="EnsemblPlants" id="AVESA.00010b.r2.4CG1257550.1.CDS.1"/>
    </source>
</evidence>
<organism evidence="1 2">
    <name type="scientific">Avena sativa</name>
    <name type="common">Oat</name>
    <dbReference type="NCBI Taxonomy" id="4498"/>
    <lineage>
        <taxon>Eukaryota</taxon>
        <taxon>Viridiplantae</taxon>
        <taxon>Streptophyta</taxon>
        <taxon>Embryophyta</taxon>
        <taxon>Tracheophyta</taxon>
        <taxon>Spermatophyta</taxon>
        <taxon>Magnoliopsida</taxon>
        <taxon>Liliopsida</taxon>
        <taxon>Poales</taxon>
        <taxon>Poaceae</taxon>
        <taxon>BOP clade</taxon>
        <taxon>Pooideae</taxon>
        <taxon>Poodae</taxon>
        <taxon>Poeae</taxon>
        <taxon>Poeae Chloroplast Group 1 (Aveneae type)</taxon>
        <taxon>Aveninae</taxon>
        <taxon>Avena</taxon>
    </lineage>
</organism>
<accession>A0ACD5WNL3</accession>